<keyword evidence="1" id="KW-0813">Transport</keyword>
<sequence>MYAYLCLAAICGPRLLPLTNRLKHRVALRDPDRPQVLIEGVLFRARYLGSTQLVSEGQPSKAMRMMQAQEAVGRIKVSGTKMAVYLMFKTQKTL</sequence>
<dbReference type="SUPFAM" id="SSF50729">
    <property type="entry name" value="PH domain-like"/>
    <property type="match status" value="1"/>
</dbReference>
<dbReference type="InterPro" id="IPR006020">
    <property type="entry name" value="PTB/PI_dom"/>
</dbReference>
<dbReference type="InterPro" id="IPR011993">
    <property type="entry name" value="PH-like_dom_sf"/>
</dbReference>
<comment type="caution">
    <text evidence="4">The sequence shown here is derived from an EMBL/GenBank/DDBJ whole genome shotgun (WGS) entry which is preliminary data.</text>
</comment>
<dbReference type="InterPro" id="IPR051230">
    <property type="entry name" value="APP-Binding"/>
</dbReference>
<dbReference type="EMBL" id="JBAMIC010000001">
    <property type="protein sequence ID" value="KAK7116843.1"/>
    <property type="molecule type" value="Genomic_DNA"/>
</dbReference>
<dbReference type="PROSITE" id="PS01179">
    <property type="entry name" value="PID"/>
    <property type="match status" value="1"/>
</dbReference>
<evidence type="ECO:0000256" key="2">
    <source>
        <dbReference type="ARBA" id="ARBA00022737"/>
    </source>
</evidence>
<dbReference type="PANTHER" id="PTHR12345:SF16">
    <property type="entry name" value="X11L, ISOFORM F-RELATED"/>
    <property type="match status" value="1"/>
</dbReference>
<evidence type="ECO:0000259" key="3">
    <source>
        <dbReference type="PROSITE" id="PS01179"/>
    </source>
</evidence>
<feature type="domain" description="PID" evidence="3">
    <location>
        <begin position="40"/>
        <end position="86"/>
    </location>
</feature>
<reference evidence="4 5" key="1">
    <citation type="submission" date="2024-02" db="EMBL/GenBank/DDBJ databases">
        <title>Chromosome-scale genome assembly of the rough periwinkle Littorina saxatilis.</title>
        <authorList>
            <person name="De Jode A."/>
            <person name="Faria R."/>
            <person name="Formenti G."/>
            <person name="Sims Y."/>
            <person name="Smith T.P."/>
            <person name="Tracey A."/>
            <person name="Wood J.M.D."/>
            <person name="Zagrodzka Z.B."/>
            <person name="Johannesson K."/>
            <person name="Butlin R.K."/>
            <person name="Leder E.H."/>
        </authorList>
    </citation>
    <scope>NUCLEOTIDE SEQUENCE [LARGE SCALE GENOMIC DNA]</scope>
    <source>
        <strain evidence="4">Snail1</strain>
        <tissue evidence="4">Muscle</tissue>
    </source>
</reference>
<protein>
    <recommendedName>
        <fullName evidence="3">PID domain-containing protein</fullName>
    </recommendedName>
</protein>
<dbReference type="AlphaFoldDB" id="A0AAN9C3G1"/>
<proteinExistence type="predicted"/>
<gene>
    <name evidence="4" type="ORF">V1264_002454</name>
</gene>
<dbReference type="GO" id="GO:0007268">
    <property type="term" value="P:chemical synaptic transmission"/>
    <property type="evidence" value="ECO:0007669"/>
    <property type="project" value="TreeGrafter"/>
</dbReference>
<keyword evidence="2" id="KW-0677">Repeat</keyword>
<evidence type="ECO:0000313" key="4">
    <source>
        <dbReference type="EMBL" id="KAK7116843.1"/>
    </source>
</evidence>
<dbReference type="Proteomes" id="UP001374579">
    <property type="component" value="Unassembled WGS sequence"/>
</dbReference>
<dbReference type="Gene3D" id="2.30.29.30">
    <property type="entry name" value="Pleckstrin-homology domain (PH domain)/Phosphotyrosine-binding domain (PTB)"/>
    <property type="match status" value="1"/>
</dbReference>
<keyword evidence="5" id="KW-1185">Reference proteome</keyword>
<dbReference type="PANTHER" id="PTHR12345">
    <property type="entry name" value="SYNTENIN RELATED"/>
    <property type="match status" value="1"/>
</dbReference>
<accession>A0AAN9C3G1</accession>
<dbReference type="GO" id="GO:0005886">
    <property type="term" value="C:plasma membrane"/>
    <property type="evidence" value="ECO:0007669"/>
    <property type="project" value="TreeGrafter"/>
</dbReference>
<evidence type="ECO:0000256" key="1">
    <source>
        <dbReference type="ARBA" id="ARBA00022448"/>
    </source>
</evidence>
<name>A0AAN9C3G1_9CAEN</name>
<dbReference type="GO" id="GO:0043197">
    <property type="term" value="C:dendritic spine"/>
    <property type="evidence" value="ECO:0007669"/>
    <property type="project" value="TreeGrafter"/>
</dbReference>
<dbReference type="Pfam" id="PF00640">
    <property type="entry name" value="PID"/>
    <property type="match status" value="1"/>
</dbReference>
<evidence type="ECO:0000313" key="5">
    <source>
        <dbReference type="Proteomes" id="UP001374579"/>
    </source>
</evidence>
<organism evidence="4 5">
    <name type="scientific">Littorina saxatilis</name>
    <dbReference type="NCBI Taxonomy" id="31220"/>
    <lineage>
        <taxon>Eukaryota</taxon>
        <taxon>Metazoa</taxon>
        <taxon>Spiralia</taxon>
        <taxon>Lophotrochozoa</taxon>
        <taxon>Mollusca</taxon>
        <taxon>Gastropoda</taxon>
        <taxon>Caenogastropoda</taxon>
        <taxon>Littorinimorpha</taxon>
        <taxon>Littorinoidea</taxon>
        <taxon>Littorinidae</taxon>
        <taxon>Littorina</taxon>
    </lineage>
</organism>
<dbReference type="GO" id="GO:0005737">
    <property type="term" value="C:cytoplasm"/>
    <property type="evidence" value="ECO:0007669"/>
    <property type="project" value="TreeGrafter"/>
</dbReference>